<dbReference type="InterPro" id="IPR011335">
    <property type="entry name" value="Restrct_endonuc-II-like"/>
</dbReference>
<dbReference type="SUPFAM" id="SSF52980">
    <property type="entry name" value="Restriction endonuclease-like"/>
    <property type="match status" value="1"/>
</dbReference>
<dbReference type="EMBL" id="JAAABJ010000473">
    <property type="protein sequence ID" value="NAW50853.1"/>
    <property type="molecule type" value="Genomic_DNA"/>
</dbReference>
<keyword evidence="4" id="KW-1185">Reference proteome</keyword>
<dbReference type="Proteomes" id="UP000553459">
    <property type="component" value="Unassembled WGS sequence"/>
</dbReference>
<dbReference type="AlphaFoldDB" id="A0A845PUS8"/>
<keyword evidence="3" id="KW-0540">Nuclease</keyword>
<dbReference type="InterPro" id="IPR003509">
    <property type="entry name" value="UPF0102_YraN-like"/>
</dbReference>
<gene>
    <name evidence="3" type="ORF">GNY06_05525</name>
</gene>
<dbReference type="HAMAP" id="MF_00048">
    <property type="entry name" value="UPF0102"/>
    <property type="match status" value="1"/>
</dbReference>
<dbReference type="PANTHER" id="PTHR34039:SF1">
    <property type="entry name" value="UPF0102 PROTEIN YRAN"/>
    <property type="match status" value="1"/>
</dbReference>
<evidence type="ECO:0000313" key="3">
    <source>
        <dbReference type="EMBL" id="NAW50853.1"/>
    </source>
</evidence>
<organism evidence="3 4">
    <name type="scientific">Elizabethkingia argenteiflava</name>
    <dbReference type="NCBI Taxonomy" id="2681556"/>
    <lineage>
        <taxon>Bacteria</taxon>
        <taxon>Pseudomonadati</taxon>
        <taxon>Bacteroidota</taxon>
        <taxon>Flavobacteriia</taxon>
        <taxon>Flavobacteriales</taxon>
        <taxon>Weeksellaceae</taxon>
        <taxon>Elizabethkingia</taxon>
    </lineage>
</organism>
<proteinExistence type="inferred from homology"/>
<evidence type="ECO:0000313" key="4">
    <source>
        <dbReference type="Proteomes" id="UP000553459"/>
    </source>
</evidence>
<comment type="caution">
    <text evidence="3">The sequence shown here is derived from an EMBL/GenBank/DDBJ whole genome shotgun (WGS) entry which is preliminary data.</text>
</comment>
<dbReference type="PANTHER" id="PTHR34039">
    <property type="entry name" value="UPF0102 PROTEIN YRAN"/>
    <property type="match status" value="1"/>
</dbReference>
<comment type="similarity">
    <text evidence="1 2">Belongs to the UPF0102 family.</text>
</comment>
<keyword evidence="3" id="KW-0255">Endonuclease</keyword>
<dbReference type="GO" id="GO:0003676">
    <property type="term" value="F:nucleic acid binding"/>
    <property type="evidence" value="ECO:0007669"/>
    <property type="project" value="InterPro"/>
</dbReference>
<sequence>MAQHHDFGKHAEDHALAFLEQQNYRILAKNWHFQKAEIDIIARKANRIHIVEVKARNAKGIMLPEAAVDRKKIKLLIRAADEFVKQFKEEVEVQFDIISILAQDGILHLKHIENAFESID</sequence>
<name>A0A845PUS8_9FLAO</name>
<dbReference type="InterPro" id="IPR011856">
    <property type="entry name" value="tRNA_endonuc-like_dom_sf"/>
</dbReference>
<protein>
    <recommendedName>
        <fullName evidence="2">UPF0102 protein GNY06_05525</fullName>
    </recommendedName>
</protein>
<keyword evidence="3" id="KW-0378">Hydrolase</keyword>
<evidence type="ECO:0000256" key="1">
    <source>
        <dbReference type="ARBA" id="ARBA00006738"/>
    </source>
</evidence>
<dbReference type="Gene3D" id="3.40.1350.10">
    <property type="match status" value="1"/>
</dbReference>
<accession>A0A845PUS8</accession>
<dbReference type="GO" id="GO:0004519">
    <property type="term" value="F:endonuclease activity"/>
    <property type="evidence" value="ECO:0007669"/>
    <property type="project" value="UniProtKB-KW"/>
</dbReference>
<dbReference type="CDD" id="cd20736">
    <property type="entry name" value="PoNe_Nuclease"/>
    <property type="match status" value="1"/>
</dbReference>
<dbReference type="Pfam" id="PF02021">
    <property type="entry name" value="UPF0102"/>
    <property type="match status" value="1"/>
</dbReference>
<dbReference type="RefSeq" id="WP_166519151.1">
    <property type="nucleotide sequence ID" value="NZ_JAAABJ010000473.1"/>
</dbReference>
<evidence type="ECO:0000256" key="2">
    <source>
        <dbReference type="HAMAP-Rule" id="MF_00048"/>
    </source>
</evidence>
<reference evidence="3 4" key="1">
    <citation type="submission" date="2019-11" db="EMBL/GenBank/DDBJ databases">
        <title>Characterization of Elizabethkingia argenteiflava sp. nov., isolated from inner surface of Soybean Pods.</title>
        <authorList>
            <person name="Mo S."/>
        </authorList>
    </citation>
    <scope>NUCLEOTIDE SEQUENCE [LARGE SCALE GENOMIC DNA]</scope>
    <source>
        <strain evidence="3 4">YB22</strain>
    </source>
</reference>